<gene>
    <name evidence="3" type="ORF">Q4481_17885</name>
</gene>
<dbReference type="InterPro" id="IPR050557">
    <property type="entry name" value="RTX_toxin/Mannuronan_C5-epim"/>
</dbReference>
<evidence type="ECO:0000313" key="4">
    <source>
        <dbReference type="Proteomes" id="UP001174932"/>
    </source>
</evidence>
<name>A0ABT8YQ49_9HYPH</name>
<dbReference type="Gene3D" id="2.150.10.10">
    <property type="entry name" value="Serralysin-like metalloprotease, C-terminal"/>
    <property type="match status" value="2"/>
</dbReference>
<dbReference type="InterPro" id="IPR011049">
    <property type="entry name" value="Serralysin-like_metalloprot_C"/>
</dbReference>
<comment type="caution">
    <text evidence="3">The sequence shown here is derived from an EMBL/GenBank/DDBJ whole genome shotgun (WGS) entry which is preliminary data.</text>
</comment>
<protein>
    <submittedName>
        <fullName evidence="3">Calcium-binding protein</fullName>
    </submittedName>
</protein>
<keyword evidence="2" id="KW-0964">Secreted</keyword>
<dbReference type="PROSITE" id="PS00330">
    <property type="entry name" value="HEMOLYSIN_CALCIUM"/>
    <property type="match status" value="2"/>
</dbReference>
<dbReference type="Pfam" id="PF00353">
    <property type="entry name" value="HemolysinCabind"/>
    <property type="match status" value="2"/>
</dbReference>
<organism evidence="3 4">
    <name type="scientific">Rhizobium alvei</name>
    <dbReference type="NCBI Taxonomy" id="1132659"/>
    <lineage>
        <taxon>Bacteria</taxon>
        <taxon>Pseudomonadati</taxon>
        <taxon>Pseudomonadota</taxon>
        <taxon>Alphaproteobacteria</taxon>
        <taxon>Hyphomicrobiales</taxon>
        <taxon>Rhizobiaceae</taxon>
        <taxon>Rhizobium/Agrobacterium group</taxon>
        <taxon>Rhizobium</taxon>
    </lineage>
</organism>
<sequence length="391" mass="42772">MSYKDIAAAINIDEDFSAADKKAILAVIKEAYSESSIARAMFDHWVIDKGRDIDFIYNKGDFSAWNGEVYLDMRELDNASYIDRHGNAVQDFPFTAIIHELGHALTARLDDWTAAEPAGSNQAFVNRIYRQAGYIEQLSYMGYDASGTIIERGMDYTNGQRIDNAWVHKWADLPEDHDTTVDVDGSRFWKPYRDLVIGSNNANVLKTGAGNDFLYGLKADDTLVGGNGNDYLVGGRGSDELFGGDGYDIASYKMASEGIVARLDKPAENGGEAAGDTYRSIEGLVGSAFADTLFGNARSNILQGGDGNDQFVSRSGNDRLDGGHGFDRAFYAYGYSAYVFDQDANTIRLLGGGTDHLENIERAWFADGKLNLLTGEFTPDAGLASGWDMLV</sequence>
<accession>A0ABT8YQ49</accession>
<proteinExistence type="predicted"/>
<dbReference type="RefSeq" id="WP_304377762.1">
    <property type="nucleotide sequence ID" value="NZ_JAUOZU010000013.1"/>
</dbReference>
<dbReference type="SUPFAM" id="SSF51120">
    <property type="entry name" value="beta-Roll"/>
    <property type="match status" value="2"/>
</dbReference>
<evidence type="ECO:0000313" key="3">
    <source>
        <dbReference type="EMBL" id="MDO6965832.1"/>
    </source>
</evidence>
<keyword evidence="4" id="KW-1185">Reference proteome</keyword>
<reference evidence="3" key="2">
    <citation type="submission" date="2023-07" db="EMBL/GenBank/DDBJ databases">
        <authorList>
            <person name="Shen H."/>
        </authorList>
    </citation>
    <scope>NUCLEOTIDE SEQUENCE</scope>
    <source>
        <strain evidence="3">TNR-22</strain>
    </source>
</reference>
<dbReference type="PANTHER" id="PTHR38340:SF1">
    <property type="entry name" value="S-LAYER PROTEIN"/>
    <property type="match status" value="1"/>
</dbReference>
<dbReference type="PANTHER" id="PTHR38340">
    <property type="entry name" value="S-LAYER PROTEIN"/>
    <property type="match status" value="1"/>
</dbReference>
<dbReference type="InterPro" id="IPR018511">
    <property type="entry name" value="Hemolysin-typ_Ca-bd_CS"/>
</dbReference>
<evidence type="ECO:0000256" key="1">
    <source>
        <dbReference type="ARBA" id="ARBA00004613"/>
    </source>
</evidence>
<dbReference type="PRINTS" id="PR00313">
    <property type="entry name" value="CABNDNGRPT"/>
</dbReference>
<evidence type="ECO:0000256" key="2">
    <source>
        <dbReference type="ARBA" id="ARBA00022525"/>
    </source>
</evidence>
<dbReference type="EMBL" id="JAUOZU010000013">
    <property type="protein sequence ID" value="MDO6965832.1"/>
    <property type="molecule type" value="Genomic_DNA"/>
</dbReference>
<dbReference type="Proteomes" id="UP001174932">
    <property type="component" value="Unassembled WGS sequence"/>
</dbReference>
<comment type="subcellular location">
    <subcellularLocation>
        <location evidence="1">Secreted</location>
    </subcellularLocation>
</comment>
<reference evidence="3" key="1">
    <citation type="journal article" date="2015" name="Int. J. Syst. Evol. Microbiol.">
        <title>Rhizobium alvei sp. nov., isolated from a freshwater river.</title>
        <authorList>
            <person name="Sheu S.Y."/>
            <person name="Huang H.W."/>
            <person name="Young C.C."/>
            <person name="Chen W.M."/>
        </authorList>
    </citation>
    <scope>NUCLEOTIDE SEQUENCE</scope>
    <source>
        <strain evidence="3">TNR-22</strain>
    </source>
</reference>
<dbReference type="InterPro" id="IPR001343">
    <property type="entry name" value="Hemolysn_Ca-bd"/>
</dbReference>